<dbReference type="PANTHER" id="PTHR33392">
    <property type="entry name" value="POLYISOPRENYL-TEICHOIC ACID--PEPTIDOGLYCAN TEICHOIC ACID TRANSFERASE TAGU"/>
    <property type="match status" value="1"/>
</dbReference>
<name>A0A6J7A5P3_9ZZZZ</name>
<dbReference type="InterPro" id="IPR004474">
    <property type="entry name" value="LytR_CpsA_psr"/>
</dbReference>
<feature type="domain" description="Cell envelope-related transcriptional attenuator" evidence="1">
    <location>
        <begin position="90"/>
        <end position="241"/>
    </location>
</feature>
<evidence type="ECO:0000259" key="1">
    <source>
        <dbReference type="Pfam" id="PF03816"/>
    </source>
</evidence>
<dbReference type="EMBL" id="CAESGF010000036">
    <property type="protein sequence ID" value="CAB4365566.1"/>
    <property type="molecule type" value="Genomic_DNA"/>
</dbReference>
<protein>
    <submittedName>
        <fullName evidence="4">Unannotated protein</fullName>
    </submittedName>
</protein>
<evidence type="ECO:0000313" key="2">
    <source>
        <dbReference type="EMBL" id="CAB4365566.1"/>
    </source>
</evidence>
<reference evidence="4" key="1">
    <citation type="submission" date="2020-05" db="EMBL/GenBank/DDBJ databases">
        <authorList>
            <person name="Chiriac C."/>
            <person name="Salcher M."/>
            <person name="Ghai R."/>
            <person name="Kavagutti S V."/>
        </authorList>
    </citation>
    <scope>NUCLEOTIDE SEQUENCE</scope>
</reference>
<dbReference type="Gene3D" id="3.40.630.190">
    <property type="entry name" value="LCP protein"/>
    <property type="match status" value="1"/>
</dbReference>
<proteinExistence type="predicted"/>
<sequence>MLAIDTTPLRRPRRARGLLVVALCTTVAGAAGTFAAAHRAVGDVPRVKAVAAVLSQNSSVVDNYLLVGSDSRAAGDPNTGGTAGDVTGNRSDTIMVLRIDRNSGHAALLSIPRDLYVTTSARTGRINGAYNDGAAALVTAVQEALQLPVHHYVEIDFSGFRTLVDALGGVVVCFDLPARDKNTGLDIPVAGCHLLNGTSALAYARSRHYEELLDGTWNEDPTSDLGRSRRQRDFVNRTLRTALDRVKSDPFQAGSLVHSMGAAIAIDGTLDPIDAASTLRTAVDAGLVTYSLPVVPKKIGGADVLVLGDGADAVLNYFRGTGPEPAPGS</sequence>
<dbReference type="PANTHER" id="PTHR33392:SF6">
    <property type="entry name" value="POLYISOPRENYL-TEICHOIC ACID--PEPTIDOGLYCAN TEICHOIC ACID TRANSFERASE TAGU"/>
    <property type="match status" value="1"/>
</dbReference>
<evidence type="ECO:0000313" key="7">
    <source>
        <dbReference type="EMBL" id="CAB4996916.1"/>
    </source>
</evidence>
<dbReference type="InterPro" id="IPR050922">
    <property type="entry name" value="LytR/CpsA/Psr_CW_biosynth"/>
</dbReference>
<dbReference type="AlphaFoldDB" id="A0A6J7A5P3"/>
<evidence type="ECO:0000313" key="5">
    <source>
        <dbReference type="EMBL" id="CAB4851502.1"/>
    </source>
</evidence>
<dbReference type="EMBL" id="CAFAAV010000153">
    <property type="protein sequence ID" value="CAB4828217.1"/>
    <property type="molecule type" value="Genomic_DNA"/>
</dbReference>
<dbReference type="EMBL" id="CAFBIY010000083">
    <property type="protein sequence ID" value="CAB4851502.1"/>
    <property type="molecule type" value="Genomic_DNA"/>
</dbReference>
<organism evidence="4">
    <name type="scientific">freshwater metagenome</name>
    <dbReference type="NCBI Taxonomy" id="449393"/>
    <lineage>
        <taxon>unclassified sequences</taxon>
        <taxon>metagenomes</taxon>
        <taxon>ecological metagenomes</taxon>
    </lineage>
</organism>
<accession>A0A6J7A5P3</accession>
<evidence type="ECO:0000313" key="4">
    <source>
        <dbReference type="EMBL" id="CAB4828217.1"/>
    </source>
</evidence>
<dbReference type="NCBIfam" id="TIGR00350">
    <property type="entry name" value="lytR_cpsA_psr"/>
    <property type="match status" value="1"/>
</dbReference>
<dbReference type="Pfam" id="PF03816">
    <property type="entry name" value="LytR_cpsA_psr"/>
    <property type="match status" value="1"/>
</dbReference>
<gene>
    <name evidence="3" type="ORF">UFOPK2656_00171</name>
    <name evidence="4" type="ORF">UFOPK3099_01847</name>
    <name evidence="5" type="ORF">UFOPK3267_01565</name>
    <name evidence="6" type="ORF">UFOPK3651_01747</name>
    <name evidence="7" type="ORF">UFOPK3931_01860</name>
    <name evidence="2" type="ORF">UFOPK4189_03308</name>
</gene>
<dbReference type="EMBL" id="CAFBMT010000008">
    <property type="protein sequence ID" value="CAB4935164.1"/>
    <property type="molecule type" value="Genomic_DNA"/>
</dbReference>
<dbReference type="EMBL" id="CAEZYF010000001">
    <property type="protein sequence ID" value="CAB4702982.1"/>
    <property type="molecule type" value="Genomic_DNA"/>
</dbReference>
<evidence type="ECO:0000313" key="6">
    <source>
        <dbReference type="EMBL" id="CAB4935164.1"/>
    </source>
</evidence>
<dbReference type="EMBL" id="CAFBOL010000051">
    <property type="protein sequence ID" value="CAB4996916.1"/>
    <property type="molecule type" value="Genomic_DNA"/>
</dbReference>
<evidence type="ECO:0000313" key="3">
    <source>
        <dbReference type="EMBL" id="CAB4702982.1"/>
    </source>
</evidence>